<keyword evidence="1" id="KW-0812">Transmembrane</keyword>
<proteinExistence type="predicted"/>
<dbReference type="KEGG" id="alus:STSP2_01497"/>
<reference evidence="3" key="1">
    <citation type="submission" date="2017-02" db="EMBL/GenBank/DDBJ databases">
        <title>Comparative genomics and description of representatives of a novel lineage of planctomycetes thriving in anoxic sediments.</title>
        <authorList>
            <person name="Spring S."/>
            <person name="Bunk B."/>
            <person name="Sproer C."/>
        </authorList>
    </citation>
    <scope>NUCLEOTIDE SEQUENCE [LARGE SCALE GENOMIC DNA]</scope>
    <source>
        <strain evidence="3">ST-NAGAB-D1</strain>
    </source>
</reference>
<name>A0A1U9NKT7_9BACT</name>
<accession>A0A1U9NKT7</accession>
<evidence type="ECO:0000313" key="2">
    <source>
        <dbReference type="EMBL" id="AQT68338.1"/>
    </source>
</evidence>
<organism evidence="2 3">
    <name type="scientific">Anaerohalosphaera lusitana</name>
    <dbReference type="NCBI Taxonomy" id="1936003"/>
    <lineage>
        <taxon>Bacteria</taxon>
        <taxon>Pseudomonadati</taxon>
        <taxon>Planctomycetota</taxon>
        <taxon>Phycisphaerae</taxon>
        <taxon>Sedimentisphaerales</taxon>
        <taxon>Anaerohalosphaeraceae</taxon>
        <taxon>Anaerohalosphaera</taxon>
    </lineage>
</organism>
<evidence type="ECO:0000256" key="1">
    <source>
        <dbReference type="SAM" id="Phobius"/>
    </source>
</evidence>
<protein>
    <submittedName>
        <fullName evidence="2">Putative integral membrane protein</fullName>
    </submittedName>
</protein>
<gene>
    <name evidence="2" type="ORF">STSP2_01497</name>
</gene>
<dbReference type="NCBIfam" id="NF037970">
    <property type="entry name" value="vanZ_1"/>
    <property type="match status" value="1"/>
</dbReference>
<dbReference type="EMBL" id="CP019791">
    <property type="protein sequence ID" value="AQT68338.1"/>
    <property type="molecule type" value="Genomic_DNA"/>
</dbReference>
<keyword evidence="3" id="KW-1185">Reference proteome</keyword>
<feature type="transmembrane region" description="Helical" evidence="1">
    <location>
        <begin position="6"/>
        <end position="24"/>
    </location>
</feature>
<feature type="transmembrane region" description="Helical" evidence="1">
    <location>
        <begin position="36"/>
        <end position="58"/>
    </location>
</feature>
<sequence>MKFHPIRLTLSIAVILGMFVVTHIPQDRMSVDLGTFGFDKLLHAGAYFIITLSVLWSFEGRHRLFLTTVACTVASWGAFDELTQPMFGRTTSAGDWLADCVGVGLAVLLYRGIKMISDKQKQQEIDPCEEYIEISVEENKVS</sequence>
<keyword evidence="1" id="KW-1133">Transmembrane helix</keyword>
<dbReference type="AlphaFoldDB" id="A0A1U9NKT7"/>
<keyword evidence="1" id="KW-0472">Membrane</keyword>
<evidence type="ECO:0000313" key="3">
    <source>
        <dbReference type="Proteomes" id="UP000189674"/>
    </source>
</evidence>
<dbReference type="STRING" id="1936003.STSP2_01497"/>
<dbReference type="Proteomes" id="UP000189674">
    <property type="component" value="Chromosome"/>
</dbReference>